<dbReference type="PROSITE" id="PS00802">
    <property type="entry name" value="TRANSKETOLASE_2"/>
    <property type="match status" value="1"/>
</dbReference>
<evidence type="ECO:0000256" key="13">
    <source>
        <dbReference type="ARBA" id="ARBA00023052"/>
    </source>
</evidence>
<sequence length="648" mass="71129">MKKAIDRIRVFVCEMVERAKSGHPGGPLGIAPVISVLFARILSISDKDPKWMGRDVFVMSNGHCCALLYLNLHLLGLLPFEELLRFRQLGSKTPGHPEFSDVIEATTGPLGQGVGQSVGYAIALKNLEKFNRESFTLFRNRVFCLVGDGCMQEGVSHEAFSLAGHLVLNNLVFIYDYNQVTIDGPTSLSTSENVSQRMSALGYEVSEITDPEDLEEIEKILQAAPSKPHFIIVHTCIGKGSLKEGSEKTHGAPLGPEDIAQMKQKYQISENFALGEEVTQPYQQQRLKNRAAHKAWKKLLRAYAETFPEEYARLAQTAPEIASLAPERLLAREEARSSRSTREHLSWILAELAASERILGGSADLTPSNLTMWPGAKVFSKEDRGGRYIHFGIREHGMAAVLNGIAAYGWHLPFGATFLNFITYAFPALRIAALSGFHVVALATHDSIALGEDGPTHQPVETLALLRATPNLCVLRPADGVETLFAVHHAFFLAEGPCVVVLTRQRLPHLPGTSFARSGRGAYVVSDYSAEGTRVLIGATGSELSLAMEVKKHLPHLNIRVVSFVSTDLFDRQAPEYQASLLSSDVSFSVEALSTLGWHKYVNYPYGLDTFGASAPGPEVYEHFGFTVRHVSHFITETLACFSLSQGL</sequence>
<dbReference type="GO" id="GO:0046872">
    <property type="term" value="F:metal ion binding"/>
    <property type="evidence" value="ECO:0007669"/>
    <property type="project" value="UniProtKB-KW"/>
</dbReference>
<evidence type="ECO:0000256" key="9">
    <source>
        <dbReference type="ARBA" id="ARBA00022679"/>
    </source>
</evidence>
<comment type="cofactor">
    <cofactor evidence="4">
        <name>Mg(2+)</name>
        <dbReference type="ChEBI" id="CHEBI:18420"/>
    </cofactor>
</comment>
<dbReference type="GO" id="GO:0006098">
    <property type="term" value="P:pentose-phosphate shunt"/>
    <property type="evidence" value="ECO:0007669"/>
    <property type="project" value="TreeGrafter"/>
</dbReference>
<dbReference type="Pfam" id="PF22613">
    <property type="entry name" value="Transketolase_C_1"/>
    <property type="match status" value="1"/>
</dbReference>
<dbReference type="Pfam" id="PF02779">
    <property type="entry name" value="Transket_pyr"/>
    <property type="match status" value="1"/>
</dbReference>
<dbReference type="CDD" id="cd07033">
    <property type="entry name" value="TPP_PYR_DXS_TK_like"/>
    <property type="match status" value="1"/>
</dbReference>
<evidence type="ECO:0000256" key="4">
    <source>
        <dbReference type="ARBA" id="ARBA00001946"/>
    </source>
</evidence>
<evidence type="ECO:0000256" key="2">
    <source>
        <dbReference type="ARBA" id="ARBA00001936"/>
    </source>
</evidence>
<proteinExistence type="inferred from homology"/>
<comment type="catalytic activity">
    <reaction evidence="14">
        <text>D-sedoheptulose 7-phosphate + D-glyceraldehyde 3-phosphate = aldehydo-D-ribose 5-phosphate + D-xylulose 5-phosphate</text>
        <dbReference type="Rhea" id="RHEA:10508"/>
        <dbReference type="ChEBI" id="CHEBI:57483"/>
        <dbReference type="ChEBI" id="CHEBI:57737"/>
        <dbReference type="ChEBI" id="CHEBI:58273"/>
        <dbReference type="ChEBI" id="CHEBI:59776"/>
        <dbReference type="EC" id="2.2.1.1"/>
    </reaction>
</comment>
<evidence type="ECO:0000313" key="17">
    <source>
        <dbReference type="EMBL" id="OAG31402.1"/>
    </source>
</evidence>
<dbReference type="InterPro" id="IPR029061">
    <property type="entry name" value="THDP-binding"/>
</dbReference>
<reference evidence="17 18" key="1">
    <citation type="submission" date="2016-02" db="EMBL/GenBank/DDBJ databases">
        <title>Discovery of a natural microsporidian pathogen with a broad tissue tropism in Caenorhabditis elegans.</title>
        <authorList>
            <person name="Luallen R.J."/>
            <person name="Reinke A.W."/>
            <person name="Tong L."/>
            <person name="Botts M.R."/>
            <person name="Felix M.-A."/>
            <person name="Troemel E.R."/>
        </authorList>
    </citation>
    <scope>NUCLEOTIDE SEQUENCE [LARGE SCALE GENOMIC DNA]</scope>
    <source>
        <strain evidence="17 18">JUm2807</strain>
    </source>
</reference>
<dbReference type="InterPro" id="IPR033247">
    <property type="entry name" value="Transketolase_fam"/>
</dbReference>
<evidence type="ECO:0000256" key="12">
    <source>
        <dbReference type="ARBA" id="ARBA00022842"/>
    </source>
</evidence>
<dbReference type="InterPro" id="IPR005475">
    <property type="entry name" value="Transketolase-like_Pyr-bd"/>
</dbReference>
<feature type="domain" description="Transketolase-like pyrimidine-binding" evidence="16">
    <location>
        <begin position="339"/>
        <end position="509"/>
    </location>
</feature>
<name>A0A177EJU3_9MICR</name>
<keyword evidence="15" id="KW-0472">Membrane</keyword>
<keyword evidence="12" id="KW-0460">Magnesium</keyword>
<evidence type="ECO:0000256" key="6">
    <source>
        <dbReference type="ARBA" id="ARBA00007131"/>
    </source>
</evidence>
<keyword evidence="18" id="KW-1185">Reference proteome</keyword>
<dbReference type="OrthoDB" id="10267175at2759"/>
<comment type="cofactor">
    <cofactor evidence="1">
        <name>Ca(2+)</name>
        <dbReference type="ChEBI" id="CHEBI:29108"/>
    </cofactor>
</comment>
<evidence type="ECO:0000256" key="7">
    <source>
        <dbReference type="ARBA" id="ARBA00011738"/>
    </source>
</evidence>
<comment type="subunit">
    <text evidence="7">Homodimer.</text>
</comment>
<dbReference type="SUPFAM" id="SSF52922">
    <property type="entry name" value="TK C-terminal domain-like"/>
    <property type="match status" value="1"/>
</dbReference>
<accession>A0A177EJU3</accession>
<evidence type="ECO:0000256" key="5">
    <source>
        <dbReference type="ARBA" id="ARBA00001964"/>
    </source>
</evidence>
<dbReference type="VEuPathDB" id="MicrosporidiaDB:NEDG_01929"/>
<gene>
    <name evidence="17" type="ORF">NEDG_01929</name>
</gene>
<keyword evidence="13" id="KW-0786">Thiamine pyrophosphate</keyword>
<dbReference type="InterPro" id="IPR005474">
    <property type="entry name" value="Transketolase_N"/>
</dbReference>
<dbReference type="Proteomes" id="UP000185944">
    <property type="component" value="Unassembled WGS sequence"/>
</dbReference>
<dbReference type="PANTHER" id="PTHR43522:SF2">
    <property type="entry name" value="TRANSKETOLASE 1-RELATED"/>
    <property type="match status" value="1"/>
</dbReference>
<organism evidence="17 18">
    <name type="scientific">Nematocida displodere</name>
    <dbReference type="NCBI Taxonomy" id="1805483"/>
    <lineage>
        <taxon>Eukaryota</taxon>
        <taxon>Fungi</taxon>
        <taxon>Fungi incertae sedis</taxon>
        <taxon>Microsporidia</taxon>
        <taxon>Nematocida</taxon>
    </lineage>
</organism>
<protein>
    <recommendedName>
        <fullName evidence="8">transketolase</fullName>
        <ecNumber evidence="8">2.2.1.1</ecNumber>
    </recommendedName>
</protein>
<dbReference type="GO" id="GO:0004802">
    <property type="term" value="F:transketolase activity"/>
    <property type="evidence" value="ECO:0007669"/>
    <property type="project" value="UniProtKB-EC"/>
</dbReference>
<comment type="similarity">
    <text evidence="6">Belongs to the transketolase family.</text>
</comment>
<dbReference type="InterPro" id="IPR020826">
    <property type="entry name" value="Transketolase_BS"/>
</dbReference>
<dbReference type="Gene3D" id="3.40.50.920">
    <property type="match status" value="1"/>
</dbReference>
<comment type="caution">
    <text evidence="17">The sequence shown here is derived from an EMBL/GenBank/DDBJ whole genome shotgun (WGS) entry which is preliminary data.</text>
</comment>
<dbReference type="FunFam" id="3.40.50.970:FF:000045">
    <property type="entry name" value="Transketolase"/>
    <property type="match status" value="1"/>
</dbReference>
<dbReference type="SMART" id="SM00861">
    <property type="entry name" value="Transket_pyr"/>
    <property type="match status" value="1"/>
</dbReference>
<keyword evidence="11" id="KW-0106">Calcium</keyword>
<dbReference type="EC" id="2.2.1.1" evidence="8"/>
<evidence type="ECO:0000256" key="3">
    <source>
        <dbReference type="ARBA" id="ARBA00001941"/>
    </source>
</evidence>
<comment type="cofactor">
    <cofactor evidence="2">
        <name>Mn(2+)</name>
        <dbReference type="ChEBI" id="CHEBI:29035"/>
    </cofactor>
</comment>
<dbReference type="Gene3D" id="3.40.50.970">
    <property type="match status" value="2"/>
</dbReference>
<evidence type="ECO:0000313" key="18">
    <source>
        <dbReference type="Proteomes" id="UP000185944"/>
    </source>
</evidence>
<keyword evidence="15" id="KW-1133">Transmembrane helix</keyword>
<dbReference type="SUPFAM" id="SSF52518">
    <property type="entry name" value="Thiamin diphosphate-binding fold (THDP-binding)"/>
    <property type="match status" value="2"/>
</dbReference>
<dbReference type="InterPro" id="IPR055152">
    <property type="entry name" value="Transketolase-like_C_2"/>
</dbReference>
<dbReference type="CDD" id="cd02012">
    <property type="entry name" value="TPP_TK"/>
    <property type="match status" value="1"/>
</dbReference>
<dbReference type="PANTHER" id="PTHR43522">
    <property type="entry name" value="TRANSKETOLASE"/>
    <property type="match status" value="1"/>
</dbReference>
<keyword evidence="15" id="KW-0812">Transmembrane</keyword>
<keyword evidence="9" id="KW-0808">Transferase</keyword>
<evidence type="ECO:0000259" key="16">
    <source>
        <dbReference type="SMART" id="SM00861"/>
    </source>
</evidence>
<dbReference type="GO" id="GO:0005829">
    <property type="term" value="C:cytosol"/>
    <property type="evidence" value="ECO:0007669"/>
    <property type="project" value="TreeGrafter"/>
</dbReference>
<dbReference type="GeneID" id="93648279"/>
<comment type="cofactor">
    <cofactor evidence="5">
        <name>thiamine diphosphate</name>
        <dbReference type="ChEBI" id="CHEBI:58937"/>
    </cofactor>
</comment>
<dbReference type="Pfam" id="PF00456">
    <property type="entry name" value="Transketolase_N"/>
    <property type="match status" value="1"/>
</dbReference>
<dbReference type="STRING" id="1805483.A0A177EJU3"/>
<evidence type="ECO:0000256" key="1">
    <source>
        <dbReference type="ARBA" id="ARBA00001913"/>
    </source>
</evidence>
<dbReference type="RefSeq" id="XP_067545077.1">
    <property type="nucleotide sequence ID" value="XM_067689347.1"/>
</dbReference>
<evidence type="ECO:0000256" key="8">
    <source>
        <dbReference type="ARBA" id="ARBA00013152"/>
    </source>
</evidence>
<evidence type="ECO:0000256" key="11">
    <source>
        <dbReference type="ARBA" id="ARBA00022837"/>
    </source>
</evidence>
<dbReference type="EMBL" id="LTDL01000016">
    <property type="protein sequence ID" value="OAG31402.1"/>
    <property type="molecule type" value="Genomic_DNA"/>
</dbReference>
<dbReference type="AlphaFoldDB" id="A0A177EJU3"/>
<evidence type="ECO:0000256" key="10">
    <source>
        <dbReference type="ARBA" id="ARBA00022723"/>
    </source>
</evidence>
<evidence type="ECO:0000256" key="15">
    <source>
        <dbReference type="SAM" id="Phobius"/>
    </source>
</evidence>
<keyword evidence="10" id="KW-0479">Metal-binding</keyword>
<dbReference type="InterPro" id="IPR009014">
    <property type="entry name" value="Transketo_C/PFOR_II"/>
</dbReference>
<feature type="transmembrane region" description="Helical" evidence="15">
    <location>
        <begin position="56"/>
        <end position="78"/>
    </location>
</feature>
<evidence type="ECO:0000256" key="14">
    <source>
        <dbReference type="ARBA" id="ARBA00049473"/>
    </source>
</evidence>
<comment type="cofactor">
    <cofactor evidence="3">
        <name>Co(2+)</name>
        <dbReference type="ChEBI" id="CHEBI:48828"/>
    </cofactor>
</comment>